<evidence type="ECO:0000313" key="4">
    <source>
        <dbReference type="Proteomes" id="UP001652625"/>
    </source>
</evidence>
<comment type="similarity">
    <text evidence="1">Belongs to the band 7/mec-2 family.</text>
</comment>
<dbReference type="Pfam" id="PF02036">
    <property type="entry name" value="SCP2"/>
    <property type="match status" value="1"/>
</dbReference>
<dbReference type="InterPro" id="IPR036013">
    <property type="entry name" value="Band_7/SPFH_dom_sf"/>
</dbReference>
<evidence type="ECO:0000313" key="5">
    <source>
        <dbReference type="RefSeq" id="XP_065652256.1"/>
    </source>
</evidence>
<dbReference type="SUPFAM" id="SSF117892">
    <property type="entry name" value="Band 7/SPFH domain"/>
    <property type="match status" value="1"/>
</dbReference>
<dbReference type="PANTHER" id="PTHR10264">
    <property type="entry name" value="BAND 7 PROTEIN-RELATED"/>
    <property type="match status" value="1"/>
</dbReference>
<evidence type="ECO:0000259" key="3">
    <source>
        <dbReference type="SMART" id="SM00244"/>
    </source>
</evidence>
<dbReference type="GeneID" id="100199225"/>
<dbReference type="PANTHER" id="PTHR10264:SF130">
    <property type="entry name" value="STOMATIN-LIKE PROTEIN 1"/>
    <property type="match status" value="1"/>
</dbReference>
<accession>A0ABM4BSX8</accession>
<dbReference type="SMART" id="SM00244">
    <property type="entry name" value="PHB"/>
    <property type="match status" value="1"/>
</dbReference>
<dbReference type="InterPro" id="IPR036527">
    <property type="entry name" value="SCP2_sterol-bd_dom_sf"/>
</dbReference>
<evidence type="ECO:0000256" key="2">
    <source>
        <dbReference type="SAM" id="Phobius"/>
    </source>
</evidence>
<dbReference type="InterPro" id="IPR043202">
    <property type="entry name" value="Band-7_stomatin-like"/>
</dbReference>
<reference evidence="5" key="1">
    <citation type="submission" date="2025-08" db="UniProtKB">
        <authorList>
            <consortium name="RefSeq"/>
        </authorList>
    </citation>
    <scope>IDENTIFICATION</scope>
</reference>
<evidence type="ECO:0000256" key="1">
    <source>
        <dbReference type="ARBA" id="ARBA00008164"/>
    </source>
</evidence>
<dbReference type="RefSeq" id="XP_065652256.1">
    <property type="nucleotide sequence ID" value="XM_065796184.1"/>
</dbReference>
<dbReference type="Gene3D" id="3.30.479.30">
    <property type="entry name" value="Band 7 domain"/>
    <property type="match status" value="1"/>
</dbReference>
<dbReference type="Pfam" id="PF01145">
    <property type="entry name" value="Band_7"/>
    <property type="match status" value="1"/>
</dbReference>
<dbReference type="SUPFAM" id="SSF55718">
    <property type="entry name" value="SCP-like"/>
    <property type="match status" value="1"/>
</dbReference>
<gene>
    <name evidence="5" type="primary">LOC100199225</name>
</gene>
<keyword evidence="2" id="KW-0472">Membrane</keyword>
<feature type="transmembrane region" description="Helical" evidence="2">
    <location>
        <begin position="40"/>
        <end position="62"/>
    </location>
</feature>
<keyword evidence="4" id="KW-1185">Reference proteome</keyword>
<sequence length="368" mass="41593">MLKLTKYSNLTSVDNPHIDFYDDFDRKEKLGDPSFNVFDYFVMVIVYIIWIISLPVTCWCSFKVVPQHERAVVSRLGRLIPLKGPGIICVIPFVDNWKKVDIRTKIFSVPPIEVISTERNIFKVGANVQYKIVDPVAMYTLVQDVDNSLQMSGHTVLSTQLSGQSSSIIQNEKFHIETKLLNQMNKSVGHWGVEISKFELTSLVLKDSDHLKIDEDNETGISAIINVFKSLTSSGTFGSATPVFASSLKQKPNENSTPNEIFFSIKRVISEQLCQQINAIYEFSISDTPENNIWILDLKNSPGCIINKPNQFIDIDVRFEMNTYVLQSIFHGLISPTEAYKNGSLKINGNIQTALKLNNLIPQLHCKL</sequence>
<dbReference type="InterPro" id="IPR001107">
    <property type="entry name" value="Band_7"/>
</dbReference>
<dbReference type="InterPro" id="IPR003033">
    <property type="entry name" value="SCP2_sterol-bd_dom"/>
</dbReference>
<feature type="domain" description="Band 7" evidence="3">
    <location>
        <begin position="60"/>
        <end position="228"/>
    </location>
</feature>
<keyword evidence="2" id="KW-1133">Transmembrane helix</keyword>
<dbReference type="PRINTS" id="PR00721">
    <property type="entry name" value="STOMATIN"/>
</dbReference>
<dbReference type="Proteomes" id="UP001652625">
    <property type="component" value="Chromosome 04"/>
</dbReference>
<proteinExistence type="inferred from homology"/>
<dbReference type="InterPro" id="IPR001972">
    <property type="entry name" value="Stomatin_HflK_fam"/>
</dbReference>
<organism evidence="4 5">
    <name type="scientific">Hydra vulgaris</name>
    <name type="common">Hydra</name>
    <name type="synonym">Hydra attenuata</name>
    <dbReference type="NCBI Taxonomy" id="6087"/>
    <lineage>
        <taxon>Eukaryota</taxon>
        <taxon>Metazoa</taxon>
        <taxon>Cnidaria</taxon>
        <taxon>Hydrozoa</taxon>
        <taxon>Hydroidolina</taxon>
        <taxon>Anthoathecata</taxon>
        <taxon>Aplanulata</taxon>
        <taxon>Hydridae</taxon>
        <taxon>Hydra</taxon>
    </lineage>
</organism>
<protein>
    <submittedName>
        <fullName evidence="5">Stomatin-like protein 1 isoform X3</fullName>
    </submittedName>
</protein>
<name>A0ABM4BSX8_HYDVU</name>
<keyword evidence="2" id="KW-0812">Transmembrane</keyword>
<dbReference type="Gene3D" id="3.30.1050.10">
    <property type="entry name" value="SCP2 sterol-binding domain"/>
    <property type="match status" value="1"/>
</dbReference>